<comment type="caution">
    <text evidence="1">The sequence shown here is derived from an EMBL/GenBank/DDBJ whole genome shotgun (WGS) entry which is preliminary data.</text>
</comment>
<evidence type="ECO:0008006" key="3">
    <source>
        <dbReference type="Google" id="ProtNLM"/>
    </source>
</evidence>
<protein>
    <recommendedName>
        <fullName evidence="3">Lipocalin-like domain-containing protein</fullName>
    </recommendedName>
</protein>
<evidence type="ECO:0000313" key="2">
    <source>
        <dbReference type="Proteomes" id="UP001595906"/>
    </source>
</evidence>
<accession>A0ABV8Q1Q4</accession>
<keyword evidence="2" id="KW-1185">Reference proteome</keyword>
<dbReference type="EMBL" id="JBHSDC010000029">
    <property type="protein sequence ID" value="MFC4233435.1"/>
    <property type="molecule type" value="Genomic_DNA"/>
</dbReference>
<sequence>MKRTIHVLTLLFTVTILFSGCVKSVEIYSDPIIGSWVLNDASKGNANGWQPLYTGLENGVFTFYTNGGASYDDGYHLYQGSWSITTVSSGYYDYYGNYYADYHDAMQVILRSSNGASISLYFDDVNFSGGNYFSATYYRNNSVERYGFRRY</sequence>
<organism evidence="1 2">
    <name type="scientific">Parasediminibacterium paludis</name>
    <dbReference type="NCBI Taxonomy" id="908966"/>
    <lineage>
        <taxon>Bacteria</taxon>
        <taxon>Pseudomonadati</taxon>
        <taxon>Bacteroidota</taxon>
        <taxon>Chitinophagia</taxon>
        <taxon>Chitinophagales</taxon>
        <taxon>Chitinophagaceae</taxon>
        <taxon>Parasediminibacterium</taxon>
    </lineage>
</organism>
<name>A0ABV8Q1Q4_9BACT</name>
<proteinExistence type="predicted"/>
<reference evidence="2" key="1">
    <citation type="journal article" date="2019" name="Int. J. Syst. Evol. Microbiol.">
        <title>The Global Catalogue of Microorganisms (GCM) 10K type strain sequencing project: providing services to taxonomists for standard genome sequencing and annotation.</title>
        <authorList>
            <consortium name="The Broad Institute Genomics Platform"/>
            <consortium name="The Broad Institute Genome Sequencing Center for Infectious Disease"/>
            <person name="Wu L."/>
            <person name="Ma J."/>
        </authorList>
    </citation>
    <scope>NUCLEOTIDE SEQUENCE [LARGE SCALE GENOMIC DNA]</scope>
    <source>
        <strain evidence="2">CECT 8010</strain>
    </source>
</reference>
<dbReference type="RefSeq" id="WP_379015708.1">
    <property type="nucleotide sequence ID" value="NZ_JBHSDC010000029.1"/>
</dbReference>
<evidence type="ECO:0000313" key="1">
    <source>
        <dbReference type="EMBL" id="MFC4233435.1"/>
    </source>
</evidence>
<gene>
    <name evidence="1" type="ORF">ACFOW1_16155</name>
</gene>
<dbReference type="PROSITE" id="PS51257">
    <property type="entry name" value="PROKAR_LIPOPROTEIN"/>
    <property type="match status" value="1"/>
</dbReference>
<dbReference type="Proteomes" id="UP001595906">
    <property type="component" value="Unassembled WGS sequence"/>
</dbReference>